<dbReference type="InterPro" id="IPR025517">
    <property type="entry name" value="DUF4405"/>
</dbReference>
<evidence type="ECO:0000259" key="2">
    <source>
        <dbReference type="Pfam" id="PF14358"/>
    </source>
</evidence>
<feature type="domain" description="Flavinylation-associated cytochrome" evidence="2">
    <location>
        <begin position="14"/>
        <end position="75"/>
    </location>
</feature>
<dbReference type="STRING" id="1305675.BFG57_11465"/>
<dbReference type="EMBL" id="MJEH01000009">
    <property type="protein sequence ID" value="OEH93793.1"/>
    <property type="molecule type" value="Genomic_DNA"/>
</dbReference>
<organism evidence="3 4">
    <name type="scientific">Bacillus solimangrovi</name>
    <dbReference type="NCBI Taxonomy" id="1305675"/>
    <lineage>
        <taxon>Bacteria</taxon>
        <taxon>Bacillati</taxon>
        <taxon>Bacillota</taxon>
        <taxon>Bacilli</taxon>
        <taxon>Bacillales</taxon>
        <taxon>Bacillaceae</taxon>
        <taxon>Bacillus</taxon>
    </lineage>
</organism>
<keyword evidence="1" id="KW-0812">Transmembrane</keyword>
<evidence type="ECO:0000313" key="4">
    <source>
        <dbReference type="Proteomes" id="UP000095209"/>
    </source>
</evidence>
<name>A0A1E5LI81_9BACI</name>
<accession>A0A1E5LI81</accession>
<keyword evidence="4" id="KW-1185">Reference proteome</keyword>
<evidence type="ECO:0000256" key="1">
    <source>
        <dbReference type="SAM" id="Phobius"/>
    </source>
</evidence>
<comment type="caution">
    <text evidence="3">The sequence shown here is derived from an EMBL/GenBank/DDBJ whole genome shotgun (WGS) entry which is preliminary data.</text>
</comment>
<dbReference type="RefSeq" id="WP_069716222.1">
    <property type="nucleotide sequence ID" value="NZ_MJEH01000009.1"/>
</dbReference>
<keyword evidence="1" id="KW-0472">Membrane</keyword>
<proteinExistence type="predicted"/>
<dbReference type="AlphaFoldDB" id="A0A1E5LI81"/>
<dbReference type="Pfam" id="PF14358">
    <property type="entry name" value="DUF4405"/>
    <property type="match status" value="1"/>
</dbReference>
<dbReference type="Proteomes" id="UP000095209">
    <property type="component" value="Unassembled WGS sequence"/>
</dbReference>
<keyword evidence="1" id="KW-1133">Transmembrane helix</keyword>
<evidence type="ECO:0000313" key="3">
    <source>
        <dbReference type="EMBL" id="OEH93793.1"/>
    </source>
</evidence>
<feature type="transmembrane region" description="Helical" evidence="1">
    <location>
        <begin position="56"/>
        <end position="79"/>
    </location>
</feature>
<gene>
    <name evidence="3" type="ORF">BFG57_11465</name>
</gene>
<feature type="transmembrane region" description="Helical" evidence="1">
    <location>
        <begin position="14"/>
        <end position="36"/>
    </location>
</feature>
<reference evidence="3 4" key="1">
    <citation type="submission" date="2016-08" db="EMBL/GenBank/DDBJ databases">
        <title>Genome of Bacillus solimangrovi GH2-4.</title>
        <authorList>
            <person name="Lim S."/>
            <person name="Kim B.-C."/>
        </authorList>
    </citation>
    <scope>NUCLEOTIDE SEQUENCE [LARGE SCALE GENOMIC DNA]</scope>
    <source>
        <strain evidence="3 4">GH2-4</strain>
    </source>
</reference>
<protein>
    <recommendedName>
        <fullName evidence="2">Flavinylation-associated cytochrome domain-containing protein</fullName>
    </recommendedName>
</protein>
<sequence length="88" mass="9927">MTGNKKKKMRGKAILNLLLLIFFTLLFSSGITLFIFSRQTENGIYVDELLDKVGGAHTFFAFLVSAMVILHIVGNFKMFKNGLKALRK</sequence>